<feature type="repeat" description="RCC1" evidence="2">
    <location>
        <begin position="695"/>
        <end position="746"/>
    </location>
</feature>
<organism evidence="3 4">
    <name type="scientific">Manduca sexta</name>
    <name type="common">Tobacco hawkmoth</name>
    <name type="synonym">Tobacco hornworm</name>
    <dbReference type="NCBI Taxonomy" id="7130"/>
    <lineage>
        <taxon>Eukaryota</taxon>
        <taxon>Metazoa</taxon>
        <taxon>Ecdysozoa</taxon>
        <taxon>Arthropoda</taxon>
        <taxon>Hexapoda</taxon>
        <taxon>Insecta</taxon>
        <taxon>Pterygota</taxon>
        <taxon>Neoptera</taxon>
        <taxon>Endopterygota</taxon>
        <taxon>Lepidoptera</taxon>
        <taxon>Glossata</taxon>
        <taxon>Ditrysia</taxon>
        <taxon>Bombycoidea</taxon>
        <taxon>Sphingidae</taxon>
        <taxon>Sphinginae</taxon>
        <taxon>Sphingini</taxon>
        <taxon>Manduca</taxon>
    </lineage>
</organism>
<evidence type="ECO:0000256" key="1">
    <source>
        <dbReference type="ARBA" id="ARBA00022737"/>
    </source>
</evidence>
<evidence type="ECO:0000313" key="3">
    <source>
        <dbReference type="EMBL" id="KAG6461484.1"/>
    </source>
</evidence>
<reference evidence="3" key="1">
    <citation type="journal article" date="2016" name="Insect Biochem. Mol. Biol.">
        <title>Multifaceted biological insights from a draft genome sequence of the tobacco hornworm moth, Manduca sexta.</title>
        <authorList>
            <person name="Kanost M.R."/>
            <person name="Arrese E.L."/>
            <person name="Cao X."/>
            <person name="Chen Y.R."/>
            <person name="Chellapilla S."/>
            <person name="Goldsmith M.R."/>
            <person name="Grosse-Wilde E."/>
            <person name="Heckel D.G."/>
            <person name="Herndon N."/>
            <person name="Jiang H."/>
            <person name="Papanicolaou A."/>
            <person name="Qu J."/>
            <person name="Soulages J.L."/>
            <person name="Vogel H."/>
            <person name="Walters J."/>
            <person name="Waterhouse R.M."/>
            <person name="Ahn S.J."/>
            <person name="Almeida F.C."/>
            <person name="An C."/>
            <person name="Aqrawi P."/>
            <person name="Bretschneider A."/>
            <person name="Bryant W.B."/>
            <person name="Bucks S."/>
            <person name="Chao H."/>
            <person name="Chevignon G."/>
            <person name="Christen J.M."/>
            <person name="Clarke D.F."/>
            <person name="Dittmer N.T."/>
            <person name="Ferguson L.C.F."/>
            <person name="Garavelou S."/>
            <person name="Gordon K.H.J."/>
            <person name="Gunaratna R.T."/>
            <person name="Han Y."/>
            <person name="Hauser F."/>
            <person name="He Y."/>
            <person name="Heidel-Fischer H."/>
            <person name="Hirsh A."/>
            <person name="Hu Y."/>
            <person name="Jiang H."/>
            <person name="Kalra D."/>
            <person name="Klinner C."/>
            <person name="Konig C."/>
            <person name="Kovar C."/>
            <person name="Kroll A.R."/>
            <person name="Kuwar S.S."/>
            <person name="Lee S.L."/>
            <person name="Lehman R."/>
            <person name="Li K."/>
            <person name="Li Z."/>
            <person name="Liang H."/>
            <person name="Lovelace S."/>
            <person name="Lu Z."/>
            <person name="Mansfield J.H."/>
            <person name="McCulloch K.J."/>
            <person name="Mathew T."/>
            <person name="Morton B."/>
            <person name="Muzny D.M."/>
            <person name="Neunemann D."/>
            <person name="Ongeri F."/>
            <person name="Pauchet Y."/>
            <person name="Pu L.L."/>
            <person name="Pyrousis I."/>
            <person name="Rao X.J."/>
            <person name="Redding A."/>
            <person name="Roesel C."/>
            <person name="Sanchez-Gracia A."/>
            <person name="Schaack S."/>
            <person name="Shukla A."/>
            <person name="Tetreau G."/>
            <person name="Wang Y."/>
            <person name="Xiong G.H."/>
            <person name="Traut W."/>
            <person name="Walsh T.K."/>
            <person name="Worley K.C."/>
            <person name="Wu D."/>
            <person name="Wu W."/>
            <person name="Wu Y.Q."/>
            <person name="Zhang X."/>
            <person name="Zou Z."/>
            <person name="Zucker H."/>
            <person name="Briscoe A.D."/>
            <person name="Burmester T."/>
            <person name="Clem R.J."/>
            <person name="Feyereisen R."/>
            <person name="Grimmelikhuijzen C.J.P."/>
            <person name="Hamodrakas S.J."/>
            <person name="Hansson B.S."/>
            <person name="Huguet E."/>
            <person name="Jermiin L.S."/>
            <person name="Lan Q."/>
            <person name="Lehman H.K."/>
            <person name="Lorenzen M."/>
            <person name="Merzendorfer H."/>
            <person name="Michalopoulos I."/>
            <person name="Morton D.B."/>
            <person name="Muthukrishnan S."/>
            <person name="Oakeshott J.G."/>
            <person name="Palmer W."/>
            <person name="Park Y."/>
            <person name="Passarelli A.L."/>
            <person name="Rozas J."/>
            <person name="Schwartz L.M."/>
            <person name="Smith W."/>
            <person name="Southgate A."/>
            <person name="Vilcinskas A."/>
            <person name="Vogt R."/>
            <person name="Wang P."/>
            <person name="Werren J."/>
            <person name="Yu X.Q."/>
            <person name="Zhou J.J."/>
            <person name="Brown S.J."/>
            <person name="Scherer S.E."/>
            <person name="Richards S."/>
            <person name="Blissard G.W."/>
        </authorList>
    </citation>
    <scope>NUCLEOTIDE SEQUENCE</scope>
</reference>
<evidence type="ECO:0000256" key="2">
    <source>
        <dbReference type="PROSITE-ProRule" id="PRU00235"/>
    </source>
</evidence>
<feature type="repeat" description="RCC1" evidence="2">
    <location>
        <begin position="546"/>
        <end position="597"/>
    </location>
</feature>
<feature type="repeat" description="RCC1" evidence="2">
    <location>
        <begin position="598"/>
        <end position="651"/>
    </location>
</feature>
<dbReference type="AlphaFoldDB" id="A0A921ZQC5"/>
<proteinExistence type="predicted"/>
<reference evidence="3" key="2">
    <citation type="submission" date="2020-12" db="EMBL/GenBank/DDBJ databases">
        <authorList>
            <person name="Kanost M."/>
        </authorList>
    </citation>
    <scope>NUCLEOTIDE SEQUENCE</scope>
</reference>
<keyword evidence="4" id="KW-1185">Reference proteome</keyword>
<accession>A0A921ZQC5</accession>
<dbReference type="EMBL" id="JH668749">
    <property type="protein sequence ID" value="KAG6461484.1"/>
    <property type="molecule type" value="Genomic_DNA"/>
</dbReference>
<dbReference type="Pfam" id="PF00415">
    <property type="entry name" value="RCC1"/>
    <property type="match status" value="3"/>
</dbReference>
<evidence type="ECO:0000313" key="4">
    <source>
        <dbReference type="Proteomes" id="UP000791440"/>
    </source>
</evidence>
<dbReference type="InterPro" id="IPR000408">
    <property type="entry name" value="Reg_chr_condens"/>
</dbReference>
<dbReference type="InterPro" id="IPR051210">
    <property type="entry name" value="Ub_ligase/GEF_domain"/>
</dbReference>
<sequence length="936" mass="101019">MSVPDDPEDFIFRPQQHLDAKWLNPDLQEALQNPDVLCSLFNSLLQDREIYFDLSTGLVNGAGVTAKLGDSGKYYCGLRILTCTCCDGLCGPHSGCACVPCTALSLEEEHRIAIQSKLVTPPSSLHVVDDLKWKQDPGPECLQSLMESLIWEQRVRAINTAVSCPFISQIRRLILLCNRHLVAVIRDQSQNKEVKRVRLEKKPPHGVSNRALSNVVSALNNSVDINTESQEDTEEHNDDSESALGLARVGARAALRLALSLVRRAWRCGEDADVCSALLKDALDAVRALPDAALFAGAGGVAAQAPRSQKIWAEVVDSAAKFLHQVVAGEVGCNVPLGDWRTSLCVWVELCARRAELPALLKAADVLVTLPPKQKRQPDNRITLEECTAPLGPFLKRMAKVAAPSPIINNEPTVEDNPTEVYLKELNIPSGDGLMSVRKAGIALLCHLDRLGAPLLPPLKGFVTCTESAQEVVSIGTGSISLGTLRVQQISCAEKLALLLTHDGVVYTLPYDTMTPQIVPGLENKTIIQVSCHPAGRHFLCCSSCGGVWAWGAGDDGRLGHGDTAHREAPAAIHHLAHHEVQRVFAGAASSAVITSRGALYTWGRGTHGRLGHGTIENCLTPQPVSFNAHNIERIIDIALGWGESQTLCCTWEGAVQVFGDTEGGAPRTLTSLSVLRVTRVYTGEHFHAVLTDGGQVYTWGNGDGYRLGHGNLESLKVPKQIEAFQGVKIVDVSLGASHGLALAADGTLYAWGTHERAQILRPVPQPVQVFNTSFKANGVSSGSTHIFVWSEESPRDLPSSMPFVIDLSDSTFKFLERLLRLAVEQSSSCPMKDNECLAIACLNLLRLQVHAWQCSRGVDSSETAEGAEATWCAGVHSALVALVEGRAGAGAAAAARRALAAAWPLLLPTPHVRANHLITLLPQETSYLHYDSNVY</sequence>
<dbReference type="Proteomes" id="UP000791440">
    <property type="component" value="Unassembled WGS sequence"/>
</dbReference>
<keyword evidence="1" id="KW-0677">Repeat</keyword>
<name>A0A921ZQC5_MANSE</name>
<feature type="repeat" description="RCC1" evidence="2">
    <location>
        <begin position="747"/>
        <end position="793"/>
    </location>
</feature>
<dbReference type="PROSITE" id="PS50012">
    <property type="entry name" value="RCC1_3"/>
    <property type="match status" value="4"/>
</dbReference>
<comment type="caution">
    <text evidence="3">The sequence shown here is derived from an EMBL/GenBank/DDBJ whole genome shotgun (WGS) entry which is preliminary data.</text>
</comment>
<dbReference type="PANTHER" id="PTHR22870:SF408">
    <property type="entry name" value="OS09G0560450 PROTEIN"/>
    <property type="match status" value="1"/>
</dbReference>
<evidence type="ECO:0008006" key="5">
    <source>
        <dbReference type="Google" id="ProtNLM"/>
    </source>
</evidence>
<protein>
    <recommendedName>
        <fullName evidence="5">E3 ubiquitin-protein ligase HERC2</fullName>
    </recommendedName>
</protein>
<dbReference type="PANTHER" id="PTHR22870">
    <property type="entry name" value="REGULATOR OF CHROMOSOME CONDENSATION"/>
    <property type="match status" value="1"/>
</dbReference>
<gene>
    <name evidence="3" type="ORF">O3G_MSEX012658</name>
</gene>